<reference evidence="12" key="1">
    <citation type="journal article" date="2020" name="mSystems">
        <title>Genome- and Community-Level Interaction Insights into Carbon Utilization and Element Cycling Functions of Hydrothermarchaeota in Hydrothermal Sediment.</title>
        <authorList>
            <person name="Zhou Z."/>
            <person name="Liu Y."/>
            <person name="Xu W."/>
            <person name="Pan J."/>
            <person name="Luo Z.H."/>
            <person name="Li M."/>
        </authorList>
    </citation>
    <scope>NUCLEOTIDE SEQUENCE [LARGE SCALE GENOMIC DNA]</scope>
    <source>
        <strain evidence="12">SpSt-774</strain>
    </source>
</reference>
<feature type="transmembrane region" description="Helical" evidence="10">
    <location>
        <begin position="226"/>
        <end position="243"/>
    </location>
</feature>
<dbReference type="GO" id="GO:0005886">
    <property type="term" value="C:plasma membrane"/>
    <property type="evidence" value="ECO:0007669"/>
    <property type="project" value="UniProtKB-SubCell"/>
</dbReference>
<evidence type="ECO:0000256" key="8">
    <source>
        <dbReference type="ARBA" id="ARBA00022989"/>
    </source>
</evidence>
<evidence type="ECO:0000256" key="7">
    <source>
        <dbReference type="ARBA" id="ARBA00022982"/>
    </source>
</evidence>
<evidence type="ECO:0000256" key="5">
    <source>
        <dbReference type="ARBA" id="ARBA00022692"/>
    </source>
</evidence>
<evidence type="ECO:0000256" key="3">
    <source>
        <dbReference type="ARBA" id="ARBA00022630"/>
    </source>
</evidence>
<feature type="transmembrane region" description="Helical" evidence="10">
    <location>
        <begin position="277"/>
        <end position="296"/>
    </location>
</feature>
<proteinExistence type="inferred from homology"/>
<feature type="modified residue" description="FMN phosphoryl threonine" evidence="10">
    <location>
        <position position="164"/>
    </location>
</feature>
<dbReference type="GO" id="GO:0010181">
    <property type="term" value="F:FMN binding"/>
    <property type="evidence" value="ECO:0007669"/>
    <property type="project" value="InterPro"/>
</dbReference>
<dbReference type="GO" id="GO:0055085">
    <property type="term" value="P:transmembrane transport"/>
    <property type="evidence" value="ECO:0007669"/>
    <property type="project" value="InterPro"/>
</dbReference>
<comment type="function">
    <text evidence="10">Part of a membrane-bound complex that couples electron transfer with translocation of ions across the membrane.</text>
</comment>
<keyword evidence="9 10" id="KW-0472">Membrane</keyword>
<accession>A0A7C4XJN1</accession>
<comment type="caution">
    <text evidence="12">The sequence shown here is derived from an EMBL/GenBank/DDBJ whole genome shotgun (WGS) entry which is preliminary data.</text>
</comment>
<keyword evidence="7 10" id="KW-0249">Electron transport</keyword>
<gene>
    <name evidence="10" type="primary">rnfD</name>
    <name evidence="12" type="ORF">ENV60_00665</name>
</gene>
<dbReference type="HAMAP" id="MF_00462">
    <property type="entry name" value="RsxD_RnfD"/>
    <property type="match status" value="1"/>
</dbReference>
<feature type="transmembrane region" description="Helical" evidence="10">
    <location>
        <begin position="356"/>
        <end position="376"/>
    </location>
</feature>
<evidence type="ECO:0000313" key="12">
    <source>
        <dbReference type="EMBL" id="HGV96797.1"/>
    </source>
</evidence>
<evidence type="ECO:0000259" key="11">
    <source>
        <dbReference type="SMART" id="SM00900"/>
    </source>
</evidence>
<evidence type="ECO:0000256" key="6">
    <source>
        <dbReference type="ARBA" id="ARBA00022967"/>
    </source>
</evidence>
<keyword evidence="6 10" id="KW-1278">Translocase</keyword>
<comment type="similarity">
    <text evidence="10">Belongs to the NqrB/RnfD family.</text>
</comment>
<evidence type="ECO:0000256" key="10">
    <source>
        <dbReference type="HAMAP-Rule" id="MF_00462"/>
    </source>
</evidence>
<dbReference type="InterPro" id="IPR004338">
    <property type="entry name" value="NqrB/RnfD"/>
</dbReference>
<feature type="domain" description="FMN-binding" evidence="11">
    <location>
        <begin position="424"/>
        <end position="513"/>
    </location>
</feature>
<dbReference type="InterPro" id="IPR011303">
    <property type="entry name" value="RnfD_bac"/>
</dbReference>
<dbReference type="InterPro" id="IPR007329">
    <property type="entry name" value="FMN-bd"/>
</dbReference>
<evidence type="ECO:0000256" key="2">
    <source>
        <dbReference type="ARBA" id="ARBA00022553"/>
    </source>
</evidence>
<comment type="cofactor">
    <cofactor evidence="10">
        <name>FMN</name>
        <dbReference type="ChEBI" id="CHEBI:58210"/>
    </cofactor>
</comment>
<keyword evidence="2 10" id="KW-0597">Phosphoprotein</keyword>
<dbReference type="AlphaFoldDB" id="A0A7C4XJN1"/>
<dbReference type="NCBIfam" id="TIGR01946">
    <property type="entry name" value="rnfD"/>
    <property type="match status" value="1"/>
</dbReference>
<dbReference type="Pfam" id="PF04205">
    <property type="entry name" value="FMN_bind"/>
    <property type="match status" value="1"/>
</dbReference>
<dbReference type="Pfam" id="PF03116">
    <property type="entry name" value="NQR2_RnfD_RnfE"/>
    <property type="match status" value="1"/>
</dbReference>
<comment type="subcellular location">
    <subcellularLocation>
        <location evidence="10">Cell membrane</location>
        <topology evidence="10">Multi-pass membrane protein</topology>
    </subcellularLocation>
</comment>
<dbReference type="GO" id="GO:0022900">
    <property type="term" value="P:electron transport chain"/>
    <property type="evidence" value="ECO:0007669"/>
    <property type="project" value="UniProtKB-UniRule"/>
</dbReference>
<keyword evidence="4 10" id="KW-0288">FMN</keyword>
<feature type="transmembrane region" description="Helical" evidence="10">
    <location>
        <begin position="249"/>
        <end position="270"/>
    </location>
</feature>
<keyword evidence="10" id="KW-1003">Cell membrane</keyword>
<feature type="transmembrane region" description="Helical" evidence="10">
    <location>
        <begin position="37"/>
        <end position="62"/>
    </location>
</feature>
<dbReference type="PANTHER" id="PTHR30578:SF0">
    <property type="entry name" value="ION-TRANSLOCATING OXIDOREDUCTASE COMPLEX SUBUNIT D"/>
    <property type="match status" value="1"/>
</dbReference>
<comment type="subunit">
    <text evidence="10">The complex is composed of six subunits: RnfA, RnfB, RnfC, RnfD, RnfE and RnfG.</text>
</comment>
<keyword evidence="5 10" id="KW-0812">Transmembrane</keyword>
<evidence type="ECO:0000256" key="4">
    <source>
        <dbReference type="ARBA" id="ARBA00022643"/>
    </source>
</evidence>
<dbReference type="EMBL" id="DTGZ01000012">
    <property type="protein sequence ID" value="HGV96797.1"/>
    <property type="molecule type" value="Genomic_DNA"/>
</dbReference>
<organism evidence="12">
    <name type="scientific">candidate division WOR-3 bacterium</name>
    <dbReference type="NCBI Taxonomy" id="2052148"/>
    <lineage>
        <taxon>Bacteria</taxon>
        <taxon>Bacteria division WOR-3</taxon>
    </lineage>
</organism>
<dbReference type="SMART" id="SM00900">
    <property type="entry name" value="FMN_bind"/>
    <property type="match status" value="1"/>
</dbReference>
<sequence length="613" mass="67734">MNKVKKLLIVSSSPHIHSQKSVEKAMNLVKIALLPQLIYSFLTFGIRALIVVLLSVLSAIFFEFIIQYILSKEITITDGSAGLTGLLLAFTLPPGVPFWIPILGSAFSIIVVKQLFGGIGCNIFNPALAGRAFLTIFFPAIMSTAWIKPVLGTLSGIDTITSATPLTVLKNPEVYGNPEVILNLLGNRKTIFTLFLGNVGGSIGETSSLLILIGGIFLLLNSLTDYRIVIGYTGSFLILVFLFERRINPLFHLFSGGLLLGIFFMATDWVTSPVTKMGRWIFGAGCGILTIVFRLWTKHPEGVCFAILLMNLITPLIDQVTKPRIYGTKRSFGWEKISLNYLWEVPMLKRSIFHKIFVVLFTASIIYHLAIPHLVIAQKKGEVRNLKGVIDATQFPPVVPETLWLALDSLNNLKGIVFKSYPNGYGGAIPITAGVDTQGRITGISIGGEEEGFNETEGLGSRVREPSFTKQFIGKSAMEINLKKDGGEIDAITGATISSSAVCKGIRESMKSYAIYLTYAEAMKFIVFPGAMKFFSIIKDTLWYAVSNYDTLGIVFYGKVIDGNDTVKFIAGFDKNEKITGLKIIFPQEETDIKKRIMDKVKNYTKIYKRYLE</sequence>
<evidence type="ECO:0000256" key="1">
    <source>
        <dbReference type="ARBA" id="ARBA00022448"/>
    </source>
</evidence>
<dbReference type="EC" id="7.-.-.-" evidence="10"/>
<dbReference type="PANTHER" id="PTHR30578">
    <property type="entry name" value="ELECTRON TRANSPORT COMPLEX PROTEIN RNFD"/>
    <property type="match status" value="1"/>
</dbReference>
<keyword evidence="3 10" id="KW-0285">Flavoprotein</keyword>
<feature type="transmembrane region" description="Helical" evidence="10">
    <location>
        <begin position="98"/>
        <end position="116"/>
    </location>
</feature>
<feature type="transmembrane region" description="Helical" evidence="10">
    <location>
        <begin position="191"/>
        <end position="219"/>
    </location>
</feature>
<protein>
    <recommendedName>
        <fullName evidence="10">Ion-translocating oxidoreductase complex subunit D</fullName>
        <ecNumber evidence="10">7.-.-.-</ecNumber>
    </recommendedName>
    <alternativeName>
        <fullName evidence="10">Rnf electron transport complex subunit D</fullName>
    </alternativeName>
</protein>
<name>A0A7C4XJN1_UNCW3</name>
<keyword evidence="8 10" id="KW-1133">Transmembrane helix</keyword>
<evidence type="ECO:0000256" key="9">
    <source>
        <dbReference type="ARBA" id="ARBA00023136"/>
    </source>
</evidence>
<keyword evidence="1 10" id="KW-0813">Transport</keyword>